<feature type="transmembrane region" description="Helical" evidence="2">
    <location>
        <begin position="15"/>
        <end position="32"/>
    </location>
</feature>
<evidence type="ECO:0000256" key="2">
    <source>
        <dbReference type="SAM" id="Phobius"/>
    </source>
</evidence>
<gene>
    <name evidence="3" type="ORF">IQ10_03191</name>
</gene>
<comment type="caution">
    <text evidence="3">The sequence shown here is derived from an EMBL/GenBank/DDBJ whole genome shotgun (WGS) entry which is preliminary data.</text>
</comment>
<accession>A0A562QBG9</accession>
<dbReference type="AlphaFoldDB" id="A0A562QBG9"/>
<reference evidence="3 4" key="1">
    <citation type="journal article" date="2015" name="Stand. Genomic Sci.">
        <title>Genomic Encyclopedia of Bacterial and Archaeal Type Strains, Phase III: the genomes of soil and plant-associated and newly described type strains.</title>
        <authorList>
            <person name="Whitman W.B."/>
            <person name="Woyke T."/>
            <person name="Klenk H.P."/>
            <person name="Zhou Y."/>
            <person name="Lilburn T.G."/>
            <person name="Beck B.J."/>
            <person name="De Vos P."/>
            <person name="Vandamme P."/>
            <person name="Eisen J.A."/>
            <person name="Garrity G."/>
            <person name="Hugenholtz P."/>
            <person name="Kyrpides N.C."/>
        </authorList>
    </citation>
    <scope>NUCLEOTIDE SEQUENCE [LARGE SCALE GENOMIC DNA]</scope>
    <source>
        <strain evidence="3 4">CGMCC 1.10116</strain>
    </source>
</reference>
<protein>
    <submittedName>
        <fullName evidence="3">Uncharacterized membrane-anchored protein YhcB (DUF1043 family)</fullName>
    </submittedName>
</protein>
<proteinExistence type="predicted"/>
<feature type="compositionally biased region" description="Polar residues" evidence="1">
    <location>
        <begin position="144"/>
        <end position="173"/>
    </location>
</feature>
<dbReference type="RefSeq" id="WP_199757437.1">
    <property type="nucleotide sequence ID" value="NZ_VLKZ01000010.1"/>
</dbReference>
<evidence type="ECO:0000313" key="3">
    <source>
        <dbReference type="EMBL" id="TWI54088.1"/>
    </source>
</evidence>
<organism evidence="3 4">
    <name type="scientific">Halalkalibacter nanhaiisediminis</name>
    <dbReference type="NCBI Taxonomy" id="688079"/>
    <lineage>
        <taxon>Bacteria</taxon>
        <taxon>Bacillati</taxon>
        <taxon>Bacillota</taxon>
        <taxon>Bacilli</taxon>
        <taxon>Bacillales</taxon>
        <taxon>Bacillaceae</taxon>
        <taxon>Halalkalibacter</taxon>
    </lineage>
</organism>
<feature type="region of interest" description="Disordered" evidence="1">
    <location>
        <begin position="132"/>
        <end position="173"/>
    </location>
</feature>
<keyword evidence="2" id="KW-0472">Membrane</keyword>
<keyword evidence="4" id="KW-1185">Reference proteome</keyword>
<evidence type="ECO:0000313" key="4">
    <source>
        <dbReference type="Proteomes" id="UP000315711"/>
    </source>
</evidence>
<evidence type="ECO:0000256" key="1">
    <source>
        <dbReference type="SAM" id="MobiDB-lite"/>
    </source>
</evidence>
<name>A0A562QBG9_9BACI</name>
<dbReference type="EMBL" id="VLKZ01000010">
    <property type="protein sequence ID" value="TWI54088.1"/>
    <property type="molecule type" value="Genomic_DNA"/>
</dbReference>
<keyword evidence="2" id="KW-0812">Transmembrane</keyword>
<sequence length="173" mass="19044">MTYYRNSETETSNTLWKAVLVGAVVGGMVAMFDASNRKKLSTTTRDMKNSTTKMITKVKENPTEVKNEWQERIKTTSATLKEIINDVQEIYEKVNSNVIEPVNQMKNDTSEIISSAKEATDDLKEIGSKVKDAGEGITAENDKSANVNNSGNVHSIHDTTSSTTNGKSLKQHG</sequence>
<keyword evidence="2" id="KW-1133">Transmembrane helix</keyword>
<dbReference type="Proteomes" id="UP000315711">
    <property type="component" value="Unassembled WGS sequence"/>
</dbReference>